<evidence type="ECO:0000313" key="9">
    <source>
        <dbReference type="EMBL" id="MEJ2864139.1"/>
    </source>
</evidence>
<dbReference type="Pfam" id="PF04542">
    <property type="entry name" value="Sigma70_r2"/>
    <property type="match status" value="1"/>
</dbReference>
<evidence type="ECO:0000259" key="7">
    <source>
        <dbReference type="Pfam" id="PF04542"/>
    </source>
</evidence>
<evidence type="ECO:0000313" key="10">
    <source>
        <dbReference type="Proteomes" id="UP001369736"/>
    </source>
</evidence>
<dbReference type="RefSeq" id="WP_337705512.1">
    <property type="nucleotide sequence ID" value="NZ_JBBEGM010000011.1"/>
</dbReference>
<dbReference type="Gene3D" id="1.10.10.1320">
    <property type="entry name" value="Anti-sigma factor, zinc-finger domain"/>
    <property type="match status" value="1"/>
</dbReference>
<dbReference type="InterPro" id="IPR007627">
    <property type="entry name" value="RNA_pol_sigma70_r2"/>
</dbReference>
<protein>
    <submittedName>
        <fullName evidence="9">Sigma-70 family RNA polymerase sigma factor</fullName>
    </submittedName>
</protein>
<dbReference type="InterPro" id="IPR013324">
    <property type="entry name" value="RNA_pol_sigma_r3/r4-like"/>
</dbReference>
<keyword evidence="3" id="KW-0731">Sigma factor</keyword>
<dbReference type="InterPro" id="IPR036388">
    <property type="entry name" value="WH-like_DNA-bd_sf"/>
</dbReference>
<dbReference type="Pfam" id="PF13490">
    <property type="entry name" value="zf-HC2"/>
    <property type="match status" value="1"/>
</dbReference>
<feature type="compositionally biased region" description="Low complexity" evidence="6">
    <location>
        <begin position="460"/>
        <end position="469"/>
    </location>
</feature>
<dbReference type="EMBL" id="JBBEGM010000011">
    <property type="protein sequence ID" value="MEJ2864139.1"/>
    <property type="molecule type" value="Genomic_DNA"/>
</dbReference>
<keyword evidence="4" id="KW-0238">DNA-binding</keyword>
<dbReference type="Gene3D" id="1.10.10.10">
    <property type="entry name" value="Winged helix-like DNA-binding domain superfamily/Winged helix DNA-binding domain"/>
    <property type="match status" value="1"/>
</dbReference>
<feature type="region of interest" description="Disordered" evidence="6">
    <location>
        <begin position="371"/>
        <end position="487"/>
    </location>
</feature>
<dbReference type="InterPro" id="IPR027383">
    <property type="entry name" value="Znf_put"/>
</dbReference>
<evidence type="ECO:0000259" key="8">
    <source>
        <dbReference type="Pfam" id="PF13490"/>
    </source>
</evidence>
<accession>A0ABU8M9Y5</accession>
<organism evidence="9 10">
    <name type="scientific">Actinomycetospora flava</name>
    <dbReference type="NCBI Taxonomy" id="3129232"/>
    <lineage>
        <taxon>Bacteria</taxon>
        <taxon>Bacillati</taxon>
        <taxon>Actinomycetota</taxon>
        <taxon>Actinomycetes</taxon>
        <taxon>Pseudonocardiales</taxon>
        <taxon>Pseudonocardiaceae</taxon>
        <taxon>Actinomycetospora</taxon>
    </lineage>
</organism>
<dbReference type="Proteomes" id="UP001369736">
    <property type="component" value="Unassembled WGS sequence"/>
</dbReference>
<comment type="caution">
    <text evidence="9">The sequence shown here is derived from an EMBL/GenBank/DDBJ whole genome shotgun (WGS) entry which is preliminary data.</text>
</comment>
<dbReference type="Gene3D" id="1.10.1740.10">
    <property type="match status" value="1"/>
</dbReference>
<feature type="domain" description="RNA polymerase sigma-70 region 2" evidence="7">
    <location>
        <begin position="40"/>
        <end position="108"/>
    </location>
</feature>
<dbReference type="NCBIfam" id="TIGR02937">
    <property type="entry name" value="sigma70-ECF"/>
    <property type="match status" value="1"/>
</dbReference>
<dbReference type="PANTHER" id="PTHR43133:SF8">
    <property type="entry name" value="RNA POLYMERASE SIGMA FACTOR HI_1459-RELATED"/>
    <property type="match status" value="1"/>
</dbReference>
<dbReference type="InterPro" id="IPR041916">
    <property type="entry name" value="Anti_sigma_zinc_sf"/>
</dbReference>
<dbReference type="InterPro" id="IPR039425">
    <property type="entry name" value="RNA_pol_sigma-70-like"/>
</dbReference>
<dbReference type="InterPro" id="IPR014284">
    <property type="entry name" value="RNA_pol_sigma-70_dom"/>
</dbReference>
<evidence type="ECO:0000256" key="2">
    <source>
        <dbReference type="ARBA" id="ARBA00023015"/>
    </source>
</evidence>
<proteinExistence type="inferred from homology"/>
<comment type="similarity">
    <text evidence="1">Belongs to the sigma-70 factor family. ECF subfamily.</text>
</comment>
<feature type="compositionally biased region" description="Low complexity" evidence="6">
    <location>
        <begin position="388"/>
        <end position="451"/>
    </location>
</feature>
<evidence type="ECO:0000256" key="4">
    <source>
        <dbReference type="ARBA" id="ARBA00023125"/>
    </source>
</evidence>
<evidence type="ECO:0000256" key="1">
    <source>
        <dbReference type="ARBA" id="ARBA00010641"/>
    </source>
</evidence>
<reference evidence="9 10" key="1">
    <citation type="submission" date="2024-03" db="EMBL/GenBank/DDBJ databases">
        <title>Actinomycetospora sp. OC33-EN07, a novel actinomycete isolated from wild orchid (Aerides multiflora).</title>
        <authorList>
            <person name="Suriyachadkun C."/>
        </authorList>
    </citation>
    <scope>NUCLEOTIDE SEQUENCE [LARGE SCALE GENOMIC DNA]</scope>
    <source>
        <strain evidence="9 10">OC33-EN07</strain>
    </source>
</reference>
<name>A0ABU8M9Y5_9PSEU</name>
<feature type="compositionally biased region" description="Pro residues" evidence="6">
    <location>
        <begin position="371"/>
        <end position="387"/>
    </location>
</feature>
<dbReference type="PANTHER" id="PTHR43133">
    <property type="entry name" value="RNA POLYMERASE ECF-TYPE SIGMA FACTO"/>
    <property type="match status" value="1"/>
</dbReference>
<keyword evidence="5" id="KW-0804">Transcription</keyword>
<keyword evidence="2" id="KW-0805">Transcription regulation</keyword>
<evidence type="ECO:0000256" key="3">
    <source>
        <dbReference type="ARBA" id="ARBA00023082"/>
    </source>
</evidence>
<evidence type="ECO:0000256" key="6">
    <source>
        <dbReference type="SAM" id="MobiDB-lite"/>
    </source>
</evidence>
<sequence length="527" mass="53830">MFLDDAGDGSGEDARSDAELIARLRGRGADQDSTAAFATLYARHQQAARSLARQLARSPADADDLVAGAFTRMLEVLRAGRGPTEAFRAYLLTSVRHLAYDRSRAERRLDLTDDIADVHGVDPDGTVVPFTDPALAGLERTMAAKAFATLPERWQAVLWHLEVEGDSPADIAPLFGLTANAVSALGYRAREGLRQAYLQEHLESGTGRWDRRHRETGEKLGAYTRGGLARREAQRVEAHLAECAECRALADELRDVNAGMVRSVVAPLVLGAGLVGYLASRGSTGPLAFQASTGELAIAGGGALGVLGALTGLTPRPVVPVRMRSAGVVGLAGVVGVAAFVLGDAVEPPALPPMQAGPALVPPAAVPPPGEPAVPPILPPGTLPPAASPGGPSAGGAAAAPRSPAAPASPASPAAGPARPARAAPDAALALPGLLDGEPPASTAPRASTTRGDSRRDRAGAAQRTGAGRAPERRAPAADGDGGRTLLAAERTGGDCLVTARLPVLDTQGVICRTGPGSREGSLDSAR</sequence>
<keyword evidence="10" id="KW-1185">Reference proteome</keyword>
<dbReference type="InterPro" id="IPR013325">
    <property type="entry name" value="RNA_pol_sigma_r2"/>
</dbReference>
<gene>
    <name evidence="9" type="ORF">WCD58_23485</name>
</gene>
<dbReference type="SUPFAM" id="SSF88946">
    <property type="entry name" value="Sigma2 domain of RNA polymerase sigma factors"/>
    <property type="match status" value="1"/>
</dbReference>
<evidence type="ECO:0000256" key="5">
    <source>
        <dbReference type="ARBA" id="ARBA00023163"/>
    </source>
</evidence>
<dbReference type="SUPFAM" id="SSF88659">
    <property type="entry name" value="Sigma3 and sigma4 domains of RNA polymerase sigma factors"/>
    <property type="match status" value="1"/>
</dbReference>
<feature type="domain" description="Putative zinc-finger" evidence="8">
    <location>
        <begin position="215"/>
        <end position="247"/>
    </location>
</feature>